<dbReference type="InterPro" id="IPR002919">
    <property type="entry name" value="TIL_dom"/>
</dbReference>
<dbReference type="InterPro" id="IPR036084">
    <property type="entry name" value="Ser_inhib-like_sf"/>
</dbReference>
<keyword evidence="2" id="KW-0646">Protease inhibitor</keyword>
<dbReference type="CDD" id="cd19941">
    <property type="entry name" value="TIL"/>
    <property type="match status" value="1"/>
</dbReference>
<evidence type="ECO:0000256" key="4">
    <source>
        <dbReference type="ARBA" id="ARBA00023157"/>
    </source>
</evidence>
<dbReference type="KEGG" id="mde:109611639"/>
<keyword evidence="7" id="KW-1185">Reference proteome</keyword>
<accession>A0A9J7ICQ3</accession>
<dbReference type="GeneID" id="109611639"/>
<dbReference type="InterPro" id="IPR051368">
    <property type="entry name" value="SerProtInhib-TIL_Domain"/>
</dbReference>
<feature type="domain" description="TIL" evidence="6">
    <location>
        <begin position="31"/>
        <end position="84"/>
    </location>
</feature>
<evidence type="ECO:0000256" key="2">
    <source>
        <dbReference type="ARBA" id="ARBA00022690"/>
    </source>
</evidence>
<evidence type="ECO:0000256" key="5">
    <source>
        <dbReference type="SAM" id="SignalP"/>
    </source>
</evidence>
<sequence>MVKLSKQFVIIFAVLALFIGQGLSYSNSKQCGPNQEFNACGTACPLRCGRPRPEVCTAQCVAGCQCKTGYALNSYGSCVPLSEC</sequence>
<reference evidence="8" key="1">
    <citation type="submission" date="2025-08" db="UniProtKB">
        <authorList>
            <consortium name="RefSeq"/>
        </authorList>
    </citation>
    <scope>IDENTIFICATION</scope>
    <source>
        <strain evidence="8">Aabys</strain>
        <tissue evidence="8">Whole body</tissue>
    </source>
</reference>
<dbReference type="VEuPathDB" id="VectorBase:MDOMA2_020326"/>
<dbReference type="Proteomes" id="UP001652621">
    <property type="component" value="Unplaced"/>
</dbReference>
<name>A0A9J7ICQ3_MUSDO</name>
<proteinExistence type="inferred from homology"/>
<dbReference type="OrthoDB" id="6236007at2759"/>
<dbReference type="PANTHER" id="PTHR23259:SF70">
    <property type="entry name" value="ACCESSORY GLAND PROTEIN ACP62F-RELATED"/>
    <property type="match status" value="1"/>
</dbReference>
<dbReference type="GO" id="GO:0004867">
    <property type="term" value="F:serine-type endopeptidase inhibitor activity"/>
    <property type="evidence" value="ECO:0007669"/>
    <property type="project" value="UniProtKB-KW"/>
</dbReference>
<protein>
    <submittedName>
        <fullName evidence="8">Chymotrypsin inhibitor-like</fullName>
    </submittedName>
</protein>
<keyword evidence="4" id="KW-1015">Disulfide bond</keyword>
<keyword evidence="5" id="KW-0732">Signal</keyword>
<evidence type="ECO:0000313" key="7">
    <source>
        <dbReference type="Proteomes" id="UP001652621"/>
    </source>
</evidence>
<comment type="similarity">
    <text evidence="1">Belongs to the serine protease inhibitor-like (TIL domain-containing) family.</text>
</comment>
<dbReference type="PANTHER" id="PTHR23259">
    <property type="entry name" value="RIDDLE"/>
    <property type="match status" value="1"/>
</dbReference>
<dbReference type="Gene3D" id="2.10.25.10">
    <property type="entry name" value="Laminin"/>
    <property type="match status" value="1"/>
</dbReference>
<dbReference type="RefSeq" id="XP_019890240.1">
    <property type="nucleotide sequence ID" value="XM_020034681.2"/>
</dbReference>
<dbReference type="FunFam" id="2.10.25.10:FF:000055">
    <property type="entry name" value="alpha-tectorin isoform X1"/>
    <property type="match status" value="1"/>
</dbReference>
<keyword evidence="3" id="KW-0722">Serine protease inhibitor</keyword>
<feature type="chain" id="PRO_5039944591" evidence="5">
    <location>
        <begin position="25"/>
        <end position="84"/>
    </location>
</feature>
<dbReference type="Pfam" id="PF01826">
    <property type="entry name" value="TIL"/>
    <property type="match status" value="1"/>
</dbReference>
<evidence type="ECO:0000256" key="1">
    <source>
        <dbReference type="ARBA" id="ARBA00007611"/>
    </source>
</evidence>
<organism evidence="7 8">
    <name type="scientific">Musca domestica</name>
    <name type="common">House fly</name>
    <dbReference type="NCBI Taxonomy" id="7370"/>
    <lineage>
        <taxon>Eukaryota</taxon>
        <taxon>Metazoa</taxon>
        <taxon>Ecdysozoa</taxon>
        <taxon>Arthropoda</taxon>
        <taxon>Hexapoda</taxon>
        <taxon>Insecta</taxon>
        <taxon>Pterygota</taxon>
        <taxon>Neoptera</taxon>
        <taxon>Endopterygota</taxon>
        <taxon>Diptera</taxon>
        <taxon>Brachycera</taxon>
        <taxon>Muscomorpha</taxon>
        <taxon>Muscoidea</taxon>
        <taxon>Muscidae</taxon>
        <taxon>Musca</taxon>
    </lineage>
</organism>
<feature type="signal peptide" evidence="5">
    <location>
        <begin position="1"/>
        <end position="24"/>
    </location>
</feature>
<evidence type="ECO:0000313" key="8">
    <source>
        <dbReference type="RefSeq" id="XP_019890240.1"/>
    </source>
</evidence>
<evidence type="ECO:0000259" key="6">
    <source>
        <dbReference type="Pfam" id="PF01826"/>
    </source>
</evidence>
<gene>
    <name evidence="8" type="primary">LOC109611639</name>
</gene>
<dbReference type="AlphaFoldDB" id="A0A9J7ICQ3"/>
<evidence type="ECO:0000256" key="3">
    <source>
        <dbReference type="ARBA" id="ARBA00022900"/>
    </source>
</evidence>
<dbReference type="SUPFAM" id="SSF57567">
    <property type="entry name" value="Serine protease inhibitors"/>
    <property type="match status" value="1"/>
</dbReference>